<organism evidence="7 8">
    <name type="scientific">Citrus clementina</name>
    <name type="common">Clementine</name>
    <name type="synonym">Citrus deliciosa x Citrus sinensis</name>
    <dbReference type="NCBI Taxonomy" id="85681"/>
    <lineage>
        <taxon>Eukaryota</taxon>
        <taxon>Viridiplantae</taxon>
        <taxon>Streptophyta</taxon>
        <taxon>Embryophyta</taxon>
        <taxon>Tracheophyta</taxon>
        <taxon>Spermatophyta</taxon>
        <taxon>Magnoliopsida</taxon>
        <taxon>eudicotyledons</taxon>
        <taxon>Gunneridae</taxon>
        <taxon>Pentapetalae</taxon>
        <taxon>rosids</taxon>
        <taxon>malvids</taxon>
        <taxon>Sapindales</taxon>
        <taxon>Rutaceae</taxon>
        <taxon>Aurantioideae</taxon>
        <taxon>Citrus</taxon>
    </lineage>
</organism>
<dbReference type="AlphaFoldDB" id="V4TWB7"/>
<evidence type="ECO:0000259" key="6">
    <source>
        <dbReference type="PROSITE" id="PS50066"/>
    </source>
</evidence>
<evidence type="ECO:0000256" key="4">
    <source>
        <dbReference type="ARBA" id="ARBA00023163"/>
    </source>
</evidence>
<dbReference type="GO" id="GO:0046983">
    <property type="term" value="F:protein dimerization activity"/>
    <property type="evidence" value="ECO:0007669"/>
    <property type="project" value="InterPro"/>
</dbReference>
<dbReference type="SUPFAM" id="SSF55455">
    <property type="entry name" value="SRF-like"/>
    <property type="match status" value="1"/>
</dbReference>
<gene>
    <name evidence="7" type="ORF">CICLE_v10010485mg</name>
</gene>
<dbReference type="GO" id="GO:0000981">
    <property type="term" value="F:DNA-binding transcription factor activity, RNA polymerase II-specific"/>
    <property type="evidence" value="ECO:0007669"/>
    <property type="project" value="TreeGrafter"/>
</dbReference>
<dbReference type="PANTHER" id="PTHR11945:SF782">
    <property type="entry name" value="OS11G0229900 PROTEIN"/>
    <property type="match status" value="1"/>
</dbReference>
<dbReference type="Proteomes" id="UP000030687">
    <property type="component" value="Unassembled WGS sequence"/>
</dbReference>
<dbReference type="FunCoup" id="V4TWB7">
    <property type="interactions" value="13"/>
</dbReference>
<proteinExistence type="predicted"/>
<dbReference type="Gene3D" id="3.40.1810.10">
    <property type="entry name" value="Transcription factor, MADS-box"/>
    <property type="match status" value="1"/>
</dbReference>
<dbReference type="GO" id="GO:0005634">
    <property type="term" value="C:nucleus"/>
    <property type="evidence" value="ECO:0007669"/>
    <property type="project" value="UniProtKB-SubCell"/>
</dbReference>
<keyword evidence="5" id="KW-0539">Nucleus</keyword>
<reference evidence="7 8" key="1">
    <citation type="submission" date="2013-10" db="EMBL/GenBank/DDBJ databases">
        <authorList>
            <consortium name="International Citrus Genome Consortium"/>
            <person name="Jenkins J."/>
            <person name="Schmutz J."/>
            <person name="Prochnik S."/>
            <person name="Rokhsar D."/>
            <person name="Gmitter F."/>
            <person name="Ollitrault P."/>
            <person name="Machado M."/>
            <person name="Talon M."/>
            <person name="Wincker P."/>
            <person name="Jaillon O."/>
            <person name="Morgante M."/>
        </authorList>
    </citation>
    <scope>NUCLEOTIDE SEQUENCE</scope>
    <source>
        <strain evidence="8">cv. Clemenules</strain>
    </source>
</reference>
<protein>
    <recommendedName>
        <fullName evidence="6">MADS-box domain-containing protein</fullName>
    </recommendedName>
</protein>
<comment type="subcellular location">
    <subcellularLocation>
        <location evidence="1">Nucleus</location>
    </subcellularLocation>
</comment>
<dbReference type="PANTHER" id="PTHR11945">
    <property type="entry name" value="MADS BOX PROTEIN"/>
    <property type="match status" value="1"/>
</dbReference>
<name>V4TWB7_CITCL</name>
<keyword evidence="3" id="KW-0238">DNA-binding</keyword>
<dbReference type="eggNOG" id="KOG0014">
    <property type="taxonomic scope" value="Eukaryota"/>
</dbReference>
<dbReference type="Pfam" id="PF00319">
    <property type="entry name" value="SRF-TF"/>
    <property type="match status" value="1"/>
</dbReference>
<dbReference type="KEGG" id="cic:CICLE_v10010485mg"/>
<keyword evidence="8" id="KW-1185">Reference proteome</keyword>
<evidence type="ECO:0000313" key="8">
    <source>
        <dbReference type="Proteomes" id="UP000030687"/>
    </source>
</evidence>
<evidence type="ECO:0000256" key="3">
    <source>
        <dbReference type="ARBA" id="ARBA00023125"/>
    </source>
</evidence>
<dbReference type="SMART" id="SM00432">
    <property type="entry name" value="MADS"/>
    <property type="match status" value="1"/>
</dbReference>
<feature type="domain" description="MADS-box" evidence="6">
    <location>
        <begin position="1"/>
        <end position="56"/>
    </location>
</feature>
<evidence type="ECO:0000256" key="2">
    <source>
        <dbReference type="ARBA" id="ARBA00023015"/>
    </source>
</evidence>
<feature type="non-terminal residue" evidence="7">
    <location>
        <position position="71"/>
    </location>
</feature>
<dbReference type="GO" id="GO:0000978">
    <property type="term" value="F:RNA polymerase II cis-regulatory region sequence-specific DNA binding"/>
    <property type="evidence" value="ECO:0007669"/>
    <property type="project" value="TreeGrafter"/>
</dbReference>
<dbReference type="InterPro" id="IPR002100">
    <property type="entry name" value="TF_MADSbox"/>
</dbReference>
<dbReference type="EMBL" id="KI535697">
    <property type="protein sequence ID" value="ESR64873.1"/>
    <property type="molecule type" value="Genomic_DNA"/>
</dbReference>
<evidence type="ECO:0000256" key="5">
    <source>
        <dbReference type="ARBA" id="ARBA00023242"/>
    </source>
</evidence>
<dbReference type="InterPro" id="IPR036879">
    <property type="entry name" value="TF_MADSbox_sf"/>
</dbReference>
<dbReference type="InParanoid" id="V4TWB7"/>
<evidence type="ECO:0000313" key="7">
    <source>
        <dbReference type="EMBL" id="ESR64873.1"/>
    </source>
</evidence>
<keyword evidence="4" id="KW-0804">Transcription</keyword>
<sequence>MGKLKIEIKKIEKQKARMVTFSKRRQAEEYANITGSQITVLVFSSAGNPYVHGSPSFDAVIDKFLSVNGGA</sequence>
<dbReference type="Gramene" id="ESR64873">
    <property type="protein sequence ID" value="ESR64873"/>
    <property type="gene ID" value="CICLE_v10010485mg"/>
</dbReference>
<keyword evidence="2" id="KW-0805">Transcription regulation</keyword>
<dbReference type="OMA" id="CNPELGI"/>
<evidence type="ECO:0000256" key="1">
    <source>
        <dbReference type="ARBA" id="ARBA00004123"/>
    </source>
</evidence>
<accession>V4TWB7</accession>
<dbReference type="PROSITE" id="PS50066">
    <property type="entry name" value="MADS_BOX_2"/>
    <property type="match status" value="1"/>
</dbReference>